<evidence type="ECO:0000313" key="1">
    <source>
        <dbReference type="EMBL" id="CAB4013140.1"/>
    </source>
</evidence>
<dbReference type="AlphaFoldDB" id="A0A6S7IAP9"/>
<sequence length="60" mass="6730">LLVFLFGFAYSRPSANNEMYFEAEGTALGDGKKCIEMMDFCKTDDDKCCNDNLRCLPYGG</sequence>
<protein>
    <submittedName>
        <fullName evidence="1">Uncharacterized protein</fullName>
    </submittedName>
</protein>
<name>A0A6S7IAP9_PARCT</name>
<accession>A0A6S7IAP9</accession>
<proteinExistence type="predicted"/>
<organism evidence="1 2">
    <name type="scientific">Paramuricea clavata</name>
    <name type="common">Red gorgonian</name>
    <name type="synonym">Violescent sea-whip</name>
    <dbReference type="NCBI Taxonomy" id="317549"/>
    <lineage>
        <taxon>Eukaryota</taxon>
        <taxon>Metazoa</taxon>
        <taxon>Cnidaria</taxon>
        <taxon>Anthozoa</taxon>
        <taxon>Octocorallia</taxon>
        <taxon>Malacalcyonacea</taxon>
        <taxon>Plexauridae</taxon>
        <taxon>Paramuricea</taxon>
    </lineage>
</organism>
<dbReference type="EMBL" id="CACRXK020007772">
    <property type="protein sequence ID" value="CAB4013140.1"/>
    <property type="molecule type" value="Genomic_DNA"/>
</dbReference>
<keyword evidence="2" id="KW-1185">Reference proteome</keyword>
<reference evidence="1" key="1">
    <citation type="submission" date="2020-04" db="EMBL/GenBank/DDBJ databases">
        <authorList>
            <person name="Alioto T."/>
            <person name="Alioto T."/>
            <person name="Gomez Garrido J."/>
        </authorList>
    </citation>
    <scope>NUCLEOTIDE SEQUENCE</scope>
    <source>
        <strain evidence="1">A484AB</strain>
    </source>
</reference>
<gene>
    <name evidence="1" type="ORF">PACLA_8A059335</name>
</gene>
<evidence type="ECO:0000313" key="2">
    <source>
        <dbReference type="Proteomes" id="UP001152795"/>
    </source>
</evidence>
<dbReference type="Proteomes" id="UP001152795">
    <property type="component" value="Unassembled WGS sequence"/>
</dbReference>
<feature type="non-terminal residue" evidence="1">
    <location>
        <position position="60"/>
    </location>
</feature>
<comment type="caution">
    <text evidence="1">The sequence shown here is derived from an EMBL/GenBank/DDBJ whole genome shotgun (WGS) entry which is preliminary data.</text>
</comment>
<feature type="non-terminal residue" evidence="1">
    <location>
        <position position="1"/>
    </location>
</feature>